<accession>A0A0J6SLX1</accession>
<evidence type="ECO:0000313" key="2">
    <source>
        <dbReference type="EMBL" id="KMO34408.1"/>
    </source>
</evidence>
<organism evidence="2 3">
    <name type="scientific">Methylobacterium tarhaniae</name>
    <dbReference type="NCBI Taxonomy" id="1187852"/>
    <lineage>
        <taxon>Bacteria</taxon>
        <taxon>Pseudomonadati</taxon>
        <taxon>Pseudomonadota</taxon>
        <taxon>Alphaproteobacteria</taxon>
        <taxon>Hyphomicrobiales</taxon>
        <taxon>Methylobacteriaceae</taxon>
        <taxon>Methylobacterium</taxon>
    </lineage>
</organism>
<feature type="region of interest" description="Disordered" evidence="1">
    <location>
        <begin position="187"/>
        <end position="214"/>
    </location>
</feature>
<dbReference type="AlphaFoldDB" id="A0A0J6SLX1"/>
<dbReference type="EMBL" id="LABZ01000181">
    <property type="protein sequence ID" value="KMO34408.1"/>
    <property type="molecule type" value="Genomic_DNA"/>
</dbReference>
<sequence length="214" mass="22336">MSLRAILARRFAPPAPPPAQRDYTLSRRATPSWMADALVRPDAHEPAPMQAAPPEPWSQSPFAPAASPAPRPARAVSPSSHVAPEGWPPAPAPAPPAWPEPPARAAAPRQAEIRVDPGDGYGRGAGEARSTTQPVHAPEAWSPPPAPFVTPPPAEPARAYRSEPVPLPESEPVAPPIMVVAPEAPAPHRASTWAPDPALVPDGGWTMPIPPAGP</sequence>
<keyword evidence="3" id="KW-1185">Reference proteome</keyword>
<comment type="caution">
    <text evidence="2">The sequence shown here is derived from an EMBL/GenBank/DDBJ whole genome shotgun (WGS) entry which is preliminary data.</text>
</comment>
<dbReference type="PRINTS" id="PR01217">
    <property type="entry name" value="PRICHEXTENSN"/>
</dbReference>
<reference evidence="2 3" key="1">
    <citation type="submission" date="2015-03" db="EMBL/GenBank/DDBJ databases">
        <title>Genome sequencing of Methylobacterium tarhaniae DSM 25844.</title>
        <authorList>
            <person name="Chaudhry V."/>
            <person name="Patil P.B."/>
        </authorList>
    </citation>
    <scope>NUCLEOTIDE SEQUENCE [LARGE SCALE GENOMIC DNA]</scope>
    <source>
        <strain evidence="2 3">DSM 25844</strain>
    </source>
</reference>
<feature type="compositionally biased region" description="Pro residues" evidence="1">
    <location>
        <begin position="141"/>
        <end position="155"/>
    </location>
</feature>
<feature type="region of interest" description="Disordered" evidence="1">
    <location>
        <begin position="1"/>
        <end position="168"/>
    </location>
</feature>
<protein>
    <submittedName>
        <fullName evidence="2">Uncharacterized protein</fullName>
    </submittedName>
</protein>
<feature type="non-terminal residue" evidence="2">
    <location>
        <position position="214"/>
    </location>
</feature>
<dbReference type="Proteomes" id="UP000036449">
    <property type="component" value="Unassembled WGS sequence"/>
</dbReference>
<name>A0A0J6SLX1_9HYPH</name>
<proteinExistence type="predicted"/>
<feature type="compositionally biased region" description="Low complexity" evidence="1">
    <location>
        <begin position="57"/>
        <end position="85"/>
    </location>
</feature>
<evidence type="ECO:0000313" key="3">
    <source>
        <dbReference type="Proteomes" id="UP000036449"/>
    </source>
</evidence>
<feature type="compositionally biased region" description="Low complexity" evidence="1">
    <location>
        <begin position="1"/>
        <end position="12"/>
    </location>
</feature>
<feature type="compositionally biased region" description="Pro residues" evidence="1">
    <location>
        <begin position="86"/>
        <end position="102"/>
    </location>
</feature>
<evidence type="ECO:0000256" key="1">
    <source>
        <dbReference type="SAM" id="MobiDB-lite"/>
    </source>
</evidence>
<gene>
    <name evidence="2" type="ORF">VQ03_23385</name>
</gene>